<comment type="cofactor">
    <cofactor evidence="1">
        <name>Zn(2+)</name>
        <dbReference type="ChEBI" id="CHEBI:29105"/>
    </cofactor>
</comment>
<feature type="signal peptide" evidence="8">
    <location>
        <begin position="1"/>
        <end position="21"/>
    </location>
</feature>
<evidence type="ECO:0000313" key="11">
    <source>
        <dbReference type="Proteomes" id="UP000077164"/>
    </source>
</evidence>
<protein>
    <recommendedName>
        <fullName evidence="3">peptide-methionine (R)-S-oxide reductase</fullName>
        <ecNumber evidence="3">1.8.4.12</ecNumber>
    </recommendedName>
</protein>
<evidence type="ECO:0000256" key="3">
    <source>
        <dbReference type="ARBA" id="ARBA00012499"/>
    </source>
</evidence>
<dbReference type="Gene3D" id="2.170.150.20">
    <property type="entry name" value="Peptide methionine sulfoxide reductase"/>
    <property type="match status" value="1"/>
</dbReference>
<dbReference type="Pfam" id="PF01641">
    <property type="entry name" value="SelR"/>
    <property type="match status" value="1"/>
</dbReference>
<organism evidence="10 11">
    <name type="scientific">Flavobacterium fryxellicola</name>
    <dbReference type="NCBI Taxonomy" id="249352"/>
    <lineage>
        <taxon>Bacteria</taxon>
        <taxon>Pseudomonadati</taxon>
        <taxon>Bacteroidota</taxon>
        <taxon>Flavobacteriia</taxon>
        <taxon>Flavobacteriales</taxon>
        <taxon>Flavobacteriaceae</taxon>
        <taxon>Flavobacterium</taxon>
    </lineage>
</organism>
<keyword evidence="11" id="KW-1185">Reference proteome</keyword>
<keyword evidence="5" id="KW-0862">Zinc</keyword>
<dbReference type="InterPro" id="IPR011057">
    <property type="entry name" value="Mss4-like_sf"/>
</dbReference>
<keyword evidence="8" id="KW-0732">Signal</keyword>
<dbReference type="OrthoDB" id="4174719at2"/>
<evidence type="ECO:0000256" key="1">
    <source>
        <dbReference type="ARBA" id="ARBA00001947"/>
    </source>
</evidence>
<dbReference type="EMBL" id="LVJE01000047">
    <property type="protein sequence ID" value="OAB25285.1"/>
    <property type="molecule type" value="Genomic_DNA"/>
</dbReference>
<dbReference type="InterPro" id="IPR028427">
    <property type="entry name" value="Met_Sox_Rdtase_MsrB"/>
</dbReference>
<keyword evidence="6" id="KW-0560">Oxidoreductase</keyword>
<evidence type="ECO:0000256" key="7">
    <source>
        <dbReference type="ARBA" id="ARBA00048488"/>
    </source>
</evidence>
<evidence type="ECO:0000256" key="8">
    <source>
        <dbReference type="SAM" id="SignalP"/>
    </source>
</evidence>
<dbReference type="PANTHER" id="PTHR10173:SF52">
    <property type="entry name" value="METHIONINE-R-SULFOXIDE REDUCTASE B1"/>
    <property type="match status" value="1"/>
</dbReference>
<evidence type="ECO:0000256" key="4">
    <source>
        <dbReference type="ARBA" id="ARBA00022723"/>
    </source>
</evidence>
<dbReference type="STRING" id="249352.SAMN05444395_10992"/>
<dbReference type="RefSeq" id="WP_066082712.1">
    <property type="nucleotide sequence ID" value="NZ_FRDK01000009.1"/>
</dbReference>
<dbReference type="Proteomes" id="UP000077164">
    <property type="component" value="Unassembled WGS sequence"/>
</dbReference>
<proteinExistence type="inferred from homology"/>
<dbReference type="EC" id="1.8.4.12" evidence="3"/>
<evidence type="ECO:0000256" key="5">
    <source>
        <dbReference type="ARBA" id="ARBA00022833"/>
    </source>
</evidence>
<dbReference type="GO" id="GO:0030091">
    <property type="term" value="P:protein repair"/>
    <property type="evidence" value="ECO:0007669"/>
    <property type="project" value="InterPro"/>
</dbReference>
<accession>A0A167U5Y6</accession>
<name>A0A167U5Y6_9FLAO</name>
<dbReference type="AlphaFoldDB" id="A0A167U5Y6"/>
<evidence type="ECO:0000256" key="6">
    <source>
        <dbReference type="ARBA" id="ARBA00023002"/>
    </source>
</evidence>
<dbReference type="PROSITE" id="PS51790">
    <property type="entry name" value="MSRB"/>
    <property type="match status" value="1"/>
</dbReference>
<dbReference type="NCBIfam" id="TIGR00357">
    <property type="entry name" value="peptide-methionine (R)-S-oxide reductase MsrB"/>
    <property type="match status" value="1"/>
</dbReference>
<gene>
    <name evidence="10" type="ORF">FBFR_14955</name>
</gene>
<reference evidence="10 11" key="1">
    <citation type="submission" date="2016-03" db="EMBL/GenBank/DDBJ databases">
        <title>Draft genome sequence of Flavobacterium fryxellicola DSM 16209.</title>
        <authorList>
            <person name="Shin S.-K."/>
            <person name="Yi H."/>
        </authorList>
    </citation>
    <scope>NUCLEOTIDE SEQUENCE [LARGE SCALE GENOMIC DNA]</scope>
    <source>
        <strain evidence="10 11">DSM 16209</strain>
    </source>
</reference>
<sequence length="180" mass="20388">MKRYQQLLILPAIAFSFMACIQSTKTDKAITETTTTKQQQPVLSLTDTSLKKVVKTDAQWKKVLTDNQYYILRKQGTERPFQNEFNDNHKKGNYFCAACKLPLFSSKTKFNSGTGWPSFYAPINNNRVKEVVDKSLGMVRGEIVCARCDGHLGHLFDDGPKPTGLRYCMNSGAMLFQESK</sequence>
<comment type="similarity">
    <text evidence="2">Belongs to the MsrB Met sulfoxide reductase family.</text>
</comment>
<dbReference type="GO" id="GO:0046872">
    <property type="term" value="F:metal ion binding"/>
    <property type="evidence" value="ECO:0007669"/>
    <property type="project" value="UniProtKB-KW"/>
</dbReference>
<dbReference type="GO" id="GO:0033743">
    <property type="term" value="F:peptide-methionine (R)-S-oxide reductase activity"/>
    <property type="evidence" value="ECO:0007669"/>
    <property type="project" value="UniProtKB-EC"/>
</dbReference>
<evidence type="ECO:0000256" key="2">
    <source>
        <dbReference type="ARBA" id="ARBA00007174"/>
    </source>
</evidence>
<feature type="domain" description="MsrB" evidence="9">
    <location>
        <begin position="57"/>
        <end position="179"/>
    </location>
</feature>
<dbReference type="PROSITE" id="PS51257">
    <property type="entry name" value="PROKAR_LIPOPROTEIN"/>
    <property type="match status" value="1"/>
</dbReference>
<evidence type="ECO:0000313" key="10">
    <source>
        <dbReference type="EMBL" id="OAB25285.1"/>
    </source>
</evidence>
<dbReference type="InterPro" id="IPR002579">
    <property type="entry name" value="Met_Sox_Rdtase_MsrB_dom"/>
</dbReference>
<dbReference type="GO" id="GO:0005737">
    <property type="term" value="C:cytoplasm"/>
    <property type="evidence" value="ECO:0007669"/>
    <property type="project" value="TreeGrafter"/>
</dbReference>
<dbReference type="GO" id="GO:0006979">
    <property type="term" value="P:response to oxidative stress"/>
    <property type="evidence" value="ECO:0007669"/>
    <property type="project" value="InterPro"/>
</dbReference>
<feature type="chain" id="PRO_5007892835" description="peptide-methionine (R)-S-oxide reductase" evidence="8">
    <location>
        <begin position="22"/>
        <end position="180"/>
    </location>
</feature>
<dbReference type="FunFam" id="2.170.150.20:FF:000001">
    <property type="entry name" value="Peptide methionine sulfoxide reductase MsrB"/>
    <property type="match status" value="1"/>
</dbReference>
<dbReference type="PANTHER" id="PTHR10173">
    <property type="entry name" value="METHIONINE SULFOXIDE REDUCTASE"/>
    <property type="match status" value="1"/>
</dbReference>
<keyword evidence="4" id="KW-0479">Metal-binding</keyword>
<evidence type="ECO:0000259" key="9">
    <source>
        <dbReference type="PROSITE" id="PS51790"/>
    </source>
</evidence>
<comment type="catalytic activity">
    <reaction evidence="7">
        <text>L-methionyl-[protein] + [thioredoxin]-disulfide + H2O = L-methionyl-(R)-S-oxide-[protein] + [thioredoxin]-dithiol</text>
        <dbReference type="Rhea" id="RHEA:24164"/>
        <dbReference type="Rhea" id="RHEA-COMP:10698"/>
        <dbReference type="Rhea" id="RHEA-COMP:10700"/>
        <dbReference type="Rhea" id="RHEA-COMP:12313"/>
        <dbReference type="Rhea" id="RHEA-COMP:12314"/>
        <dbReference type="ChEBI" id="CHEBI:15377"/>
        <dbReference type="ChEBI" id="CHEBI:16044"/>
        <dbReference type="ChEBI" id="CHEBI:29950"/>
        <dbReference type="ChEBI" id="CHEBI:45764"/>
        <dbReference type="ChEBI" id="CHEBI:50058"/>
        <dbReference type="EC" id="1.8.4.12"/>
    </reaction>
</comment>
<dbReference type="SUPFAM" id="SSF51316">
    <property type="entry name" value="Mss4-like"/>
    <property type="match status" value="1"/>
</dbReference>
<comment type="caution">
    <text evidence="10">The sequence shown here is derived from an EMBL/GenBank/DDBJ whole genome shotgun (WGS) entry which is preliminary data.</text>
</comment>